<dbReference type="Pfam" id="PF00917">
    <property type="entry name" value="MATH"/>
    <property type="match status" value="2"/>
</dbReference>
<dbReference type="CDD" id="cd00121">
    <property type="entry name" value="MATH"/>
    <property type="match status" value="1"/>
</dbReference>
<reference evidence="4" key="1">
    <citation type="submission" date="2017-10" db="EMBL/GenBank/DDBJ databases">
        <title>Rapid genome shrinkage in a self-fertile nematode reveals novel sperm competition proteins.</title>
        <authorList>
            <person name="Yin D."/>
            <person name="Schwarz E.M."/>
            <person name="Thomas C.G."/>
            <person name="Felde R.L."/>
            <person name="Korf I.F."/>
            <person name="Cutter A.D."/>
            <person name="Schartner C.M."/>
            <person name="Ralston E.J."/>
            <person name="Meyer B.J."/>
            <person name="Haag E.S."/>
        </authorList>
    </citation>
    <scope>NUCLEOTIDE SEQUENCE [LARGE SCALE GENOMIC DNA]</scope>
    <source>
        <strain evidence="4">JU1422</strain>
    </source>
</reference>
<dbReference type="PANTHER" id="PTHR22743">
    <property type="entry name" value="MEPRIN/TRAF-LIKE MATH FAMILY-C.ELEGANS"/>
    <property type="match status" value="1"/>
</dbReference>
<dbReference type="PROSITE" id="PS50097">
    <property type="entry name" value="BTB"/>
    <property type="match status" value="2"/>
</dbReference>
<dbReference type="InterPro" id="IPR000210">
    <property type="entry name" value="BTB/POZ_dom"/>
</dbReference>
<dbReference type="Proteomes" id="UP000230233">
    <property type="component" value="Chromosome II"/>
</dbReference>
<dbReference type="PROSITE" id="PS50144">
    <property type="entry name" value="MATH"/>
    <property type="match status" value="1"/>
</dbReference>
<protein>
    <recommendedName>
        <fullName evidence="5">BTB domain-containing protein</fullName>
    </recommendedName>
</protein>
<dbReference type="SUPFAM" id="SSF54695">
    <property type="entry name" value="POZ domain"/>
    <property type="match status" value="2"/>
</dbReference>
<dbReference type="Pfam" id="PF00651">
    <property type="entry name" value="BTB"/>
    <property type="match status" value="2"/>
</dbReference>
<feature type="domain" description="BTB" evidence="1">
    <location>
        <begin position="94"/>
        <end position="153"/>
    </location>
</feature>
<dbReference type="SMART" id="SM00061">
    <property type="entry name" value="MATH"/>
    <property type="match status" value="1"/>
</dbReference>
<dbReference type="InterPro" id="IPR002083">
    <property type="entry name" value="MATH/TRAF_dom"/>
</dbReference>
<proteinExistence type="predicted"/>
<evidence type="ECO:0000313" key="3">
    <source>
        <dbReference type="EMBL" id="PIC49177.1"/>
    </source>
</evidence>
<dbReference type="Gene3D" id="3.30.710.10">
    <property type="entry name" value="Potassium Channel Kv1.1, Chain A"/>
    <property type="match status" value="2"/>
</dbReference>
<dbReference type="Gene3D" id="2.60.210.10">
    <property type="entry name" value="Apoptosis, Tumor Necrosis Factor Receptor Associated Protein 2, Chain A"/>
    <property type="match status" value="1"/>
</dbReference>
<dbReference type="InterPro" id="IPR052664">
    <property type="entry name" value="BTB-MATH_domain_protein"/>
</dbReference>
<dbReference type="SUPFAM" id="SSF49599">
    <property type="entry name" value="TRAF domain-like"/>
    <property type="match status" value="1"/>
</dbReference>
<dbReference type="OrthoDB" id="5877965at2759"/>
<comment type="caution">
    <text evidence="3">The sequence shown here is derived from an EMBL/GenBank/DDBJ whole genome shotgun (WGS) entry which is preliminary data.</text>
</comment>
<dbReference type="AlphaFoldDB" id="A0A2G5VBR8"/>
<dbReference type="InterPro" id="IPR008974">
    <property type="entry name" value="TRAF-like"/>
</dbReference>
<dbReference type="SMART" id="SM00225">
    <property type="entry name" value="BTB"/>
    <property type="match status" value="2"/>
</dbReference>
<evidence type="ECO:0008006" key="5">
    <source>
        <dbReference type="Google" id="ProtNLM"/>
    </source>
</evidence>
<keyword evidence="4" id="KW-1185">Reference proteome</keyword>
<gene>
    <name evidence="3" type="primary">Cnig_chr_II.g7865</name>
    <name evidence="3" type="ORF">B9Z55_007865</name>
</gene>
<evidence type="ECO:0000313" key="4">
    <source>
        <dbReference type="Proteomes" id="UP000230233"/>
    </source>
</evidence>
<accession>A0A2G5VBR8</accession>
<feature type="domain" description="BTB" evidence="1">
    <location>
        <begin position="354"/>
        <end position="413"/>
    </location>
</feature>
<dbReference type="InterPro" id="IPR011333">
    <property type="entry name" value="SKP1/BTB/POZ_sf"/>
</dbReference>
<evidence type="ECO:0000259" key="2">
    <source>
        <dbReference type="PROSITE" id="PS50144"/>
    </source>
</evidence>
<dbReference type="CDD" id="cd18186">
    <property type="entry name" value="BTB_POZ_ZBTB_KLHL-like"/>
    <property type="match status" value="2"/>
</dbReference>
<feature type="domain" description="MATH" evidence="2">
    <location>
        <begin position="215"/>
        <end position="333"/>
    </location>
</feature>
<evidence type="ECO:0000259" key="1">
    <source>
        <dbReference type="PROSITE" id="PS50097"/>
    </source>
</evidence>
<dbReference type="STRING" id="1611254.A0A2G5VBR8"/>
<dbReference type="EMBL" id="PDUG01000002">
    <property type="protein sequence ID" value="PIC49177.1"/>
    <property type="molecule type" value="Genomic_DNA"/>
</dbReference>
<sequence>MNKREFTLKYVFENAGKLEEYFELDSPEEEHFGVNWKSVGVWVPWGTEDDFIDWETINDKYLDDGKLRMEIHVKIRKMVRKELRSFGEEMKQFSDVILKVEDQKFYVSKLYLSSHSPYFATLFLGNFLESEKSEFELKDVNPQDFQYYLEVLYGENGIDDQTVLGILSVAVMLDTGLSVKKCEEYLVKESYMGLKEKLELAGDYRLEELKMNVKEFTLKYVFKDVGTLEDLQNLFSPEEKHFGVNWKIKLQKRNENLGVWLYAAITKNQKISTDIKMKIISKNKEKTHSRSRSKIYEKRESGWDVWGCSKFIEWKTLNDEYLNDGKLEVEVLVKITKMVQEESRSFGEEMKQFSDVILKVEDQKFFVSKLYLSSHSPYFATLLLGEFQESEKSEFELKDVDSQDFQYYLEVLYGENGIDDQTVLGILSVADMFDTPLFVKKCEEYLVKESKLALKQKLELAGNYRLDKLKKMCLDQIKSRADIRSIAPEDPRELGIEILAELFKKSLDYN</sequence>
<dbReference type="PANTHER" id="PTHR22743:SF165">
    <property type="entry name" value="BTB AND MATH DOMAIN CONTAINING-RELATED"/>
    <property type="match status" value="1"/>
</dbReference>
<name>A0A2G5VBR8_9PELO</name>
<organism evidence="3 4">
    <name type="scientific">Caenorhabditis nigoni</name>
    <dbReference type="NCBI Taxonomy" id="1611254"/>
    <lineage>
        <taxon>Eukaryota</taxon>
        <taxon>Metazoa</taxon>
        <taxon>Ecdysozoa</taxon>
        <taxon>Nematoda</taxon>
        <taxon>Chromadorea</taxon>
        <taxon>Rhabditida</taxon>
        <taxon>Rhabditina</taxon>
        <taxon>Rhabditomorpha</taxon>
        <taxon>Rhabditoidea</taxon>
        <taxon>Rhabditidae</taxon>
        <taxon>Peloderinae</taxon>
        <taxon>Caenorhabditis</taxon>
    </lineage>
</organism>